<proteinExistence type="predicted"/>
<evidence type="ECO:0000313" key="2">
    <source>
        <dbReference type="Proteomes" id="UP000236182"/>
    </source>
</evidence>
<dbReference type="Proteomes" id="UP000236182">
    <property type="component" value="Unassembled WGS sequence"/>
</dbReference>
<evidence type="ECO:0000313" key="1">
    <source>
        <dbReference type="EMBL" id="PWN67621.1"/>
    </source>
</evidence>
<dbReference type="AlphaFoldDB" id="A0A316X1I9"/>
<gene>
    <name evidence="1" type="ORF">C1638_003250</name>
</gene>
<accession>A0A316X1I9</accession>
<dbReference type="RefSeq" id="WP_109618134.1">
    <property type="nucleotide sequence ID" value="NZ_PPEI02000001.1"/>
</dbReference>
<comment type="caution">
    <text evidence="1">The sequence shown here is derived from an EMBL/GenBank/DDBJ whole genome shotgun (WGS) entry which is preliminary data.</text>
</comment>
<protein>
    <submittedName>
        <fullName evidence="1">Uncharacterized protein</fullName>
    </submittedName>
</protein>
<dbReference type="EMBL" id="PPEI02000001">
    <property type="protein sequence ID" value="PWN67621.1"/>
    <property type="molecule type" value="Genomic_DNA"/>
</dbReference>
<keyword evidence="2" id="KW-1185">Reference proteome</keyword>
<dbReference type="OrthoDB" id="9963555at2"/>
<name>A0A316X1I9_9FLAO</name>
<reference evidence="1" key="1">
    <citation type="submission" date="2018-04" db="EMBL/GenBank/DDBJ databases">
        <title>Draft Genome Sequences of Chryseobacterium lactis NCTC11390T isolated from milk, Chryseobacterium oncorhynchi 701B-08T from rainbow trout, and Chryseobacterium viscerum 687B-08T from diseased fish.</title>
        <authorList>
            <person name="Jeong J.-J."/>
            <person name="Lee Y.J."/>
            <person name="Pathiraja D."/>
            <person name="Park B."/>
            <person name="Choi I.-G."/>
            <person name="Kim K.D."/>
        </authorList>
    </citation>
    <scope>NUCLEOTIDE SEQUENCE [LARGE SCALE GENOMIC DNA]</scope>
    <source>
        <strain evidence="1">701B-08</strain>
    </source>
</reference>
<organism evidence="1 2">
    <name type="scientific">Chryseobacterium oncorhynchi</name>
    <dbReference type="NCBI Taxonomy" id="741074"/>
    <lineage>
        <taxon>Bacteria</taxon>
        <taxon>Pseudomonadati</taxon>
        <taxon>Bacteroidota</taxon>
        <taxon>Flavobacteriia</taxon>
        <taxon>Flavobacteriales</taxon>
        <taxon>Weeksellaceae</taxon>
        <taxon>Chryseobacterium group</taxon>
        <taxon>Chryseobacterium</taxon>
    </lineage>
</organism>
<sequence length="82" mass="9608">MENHEKFSQKLRRINEIEGYNSTIHPSKDGVHLAEIRTEKAMSAESLTGFKNIAFLIENNEEQFNDSDCRTLNFKYIFQIPE</sequence>